<gene>
    <name evidence="4" type="ORF">G3A56_07415</name>
</gene>
<dbReference type="InterPro" id="IPR021251">
    <property type="entry name" value="DUF2793"/>
</dbReference>
<accession>A0A7L5BGH7</accession>
<dbReference type="Proteomes" id="UP000464865">
    <property type="component" value="Chromosome M15-11"/>
</dbReference>
<proteinExistence type="predicted"/>
<dbReference type="RefSeq" id="WP_003491945.1">
    <property type="nucleotide sequence ID" value="NZ_CP048632.1"/>
</dbReference>
<protein>
    <submittedName>
        <fullName evidence="4">DUF2793 domain-containing protein</fullName>
    </submittedName>
</protein>
<dbReference type="InterPro" id="IPR049304">
    <property type="entry name" value="Gly_rich_dom"/>
</dbReference>
<dbReference type="Pfam" id="PF12571">
    <property type="entry name" value="Phage_tail_fib"/>
    <property type="match status" value="1"/>
</dbReference>
<feature type="domain" description="Phage tail fibre protein N-terminal" evidence="2">
    <location>
        <begin position="1"/>
        <end position="149"/>
    </location>
</feature>
<organism evidence="4 5">
    <name type="scientific">Rhizobium oryzihabitans</name>
    <dbReference type="NCBI Taxonomy" id="2267833"/>
    <lineage>
        <taxon>Bacteria</taxon>
        <taxon>Pseudomonadati</taxon>
        <taxon>Pseudomonadota</taxon>
        <taxon>Alphaproteobacteria</taxon>
        <taxon>Hyphomicrobiales</taxon>
        <taxon>Rhizobiaceae</taxon>
        <taxon>Rhizobium/Agrobacterium group</taxon>
        <taxon>Rhizobium</taxon>
    </lineage>
</organism>
<sequence length="551" mass="54223">MAQAYFSLVTTNGKVKLAQSAAGGDAVVITHFAIGDGNGAETNPTAASTALVREVWRTPVESVETDPDNPSAILVTAIIPTNAGGWWMREFGIFDQAGSMIAVAKPVSQYKPTALEGQLEDIRYEFQIIIGENANVTLLVDPSLLFATRAWVENRKVPMGQLMRLPWLPVLSMTLSSAPGNPAVGDTYLVPSNATGVWATNIGKFAEWNGSGWNYASPPDGHGVSLPDGRVFERIAGTYVEKLALDAQSGKWSYAVAGGTANVLTAILTPTPLSLASLVGAPIRLLISTTNTGACTLNINGLGAAPIKLDNGNDPAAGDLPAGAIAQLVYTGAAFQISFSTSILNSRLNRGSVVVVYSLAGTYSWVPPAGVRSGFARVWAGGAGGGGNQSVGAGGGGGGGGYAEGYVTVTPGVAVPIIVGAGGAGGAGNATYGDGAHGGSSSFGSAISCTGGGGGKGAPPNNQGISGGGGIGMGGHFQSTGGQGSSGTIIGSTGIGGVGGAGASGGGPGGGTSSGQPSVGQSPGGGGGGGGSNYGGAFGAPGMVIVEYYLP</sequence>
<dbReference type="InterPro" id="IPR022225">
    <property type="entry name" value="Phage_tail_fibre_N"/>
</dbReference>
<evidence type="ECO:0000313" key="5">
    <source>
        <dbReference type="Proteomes" id="UP000464865"/>
    </source>
</evidence>
<evidence type="ECO:0000313" key="4">
    <source>
        <dbReference type="EMBL" id="QIB37843.1"/>
    </source>
</evidence>
<keyword evidence="5" id="KW-1185">Reference proteome</keyword>
<dbReference type="EMBL" id="CP048632">
    <property type="protein sequence ID" value="QIB37843.1"/>
    <property type="molecule type" value="Genomic_DNA"/>
</dbReference>
<reference evidence="4 5" key="1">
    <citation type="submission" date="2020-02" db="EMBL/GenBank/DDBJ databases">
        <title>Plant-Promoting Endophytic Bacterium Rhizobium oryzihabitans sp. nov., Isolated from the Root of Rice.</title>
        <authorList>
            <person name="zhao J."/>
            <person name="Zhang G."/>
        </authorList>
    </citation>
    <scope>NUCLEOTIDE SEQUENCE [LARGE SCALE GENOMIC DNA]</scope>
    <source>
        <strain evidence="4 5">M15</strain>
    </source>
</reference>
<dbReference type="Pfam" id="PF10983">
    <property type="entry name" value="DUF2793"/>
    <property type="match status" value="1"/>
</dbReference>
<evidence type="ECO:0000259" key="2">
    <source>
        <dbReference type="Pfam" id="PF12571"/>
    </source>
</evidence>
<dbReference type="InterPro" id="IPR051934">
    <property type="entry name" value="Phage_Tail_Fiber_Structural"/>
</dbReference>
<name>A0A7L5BGH7_9HYPH</name>
<dbReference type="PANTHER" id="PTHR35191:SF1">
    <property type="entry name" value="PROPHAGE SIDE TAIL FIBER PROTEIN HOMOLOG STFQ-RELATED"/>
    <property type="match status" value="1"/>
</dbReference>
<feature type="compositionally biased region" description="Gly residues" evidence="1">
    <location>
        <begin position="465"/>
        <end position="485"/>
    </location>
</feature>
<dbReference type="PANTHER" id="PTHR35191">
    <property type="entry name" value="PROPHAGE SIDE TAIL FIBER PROTEIN HOMOLOG STFQ-RELATED"/>
    <property type="match status" value="1"/>
</dbReference>
<feature type="region of interest" description="Disordered" evidence="1">
    <location>
        <begin position="453"/>
        <end position="528"/>
    </location>
</feature>
<evidence type="ECO:0000256" key="1">
    <source>
        <dbReference type="SAM" id="MobiDB-lite"/>
    </source>
</evidence>
<dbReference type="Pfam" id="PF21722">
    <property type="entry name" value="Gly_rich_2"/>
    <property type="match status" value="1"/>
</dbReference>
<feature type="compositionally biased region" description="Gly residues" evidence="1">
    <location>
        <begin position="493"/>
        <end position="513"/>
    </location>
</feature>
<dbReference type="KEGG" id="roy:G3A56_07415"/>
<evidence type="ECO:0000259" key="3">
    <source>
        <dbReference type="Pfam" id="PF21722"/>
    </source>
</evidence>
<feature type="domain" description="Glycine-rich" evidence="3">
    <location>
        <begin position="360"/>
        <end position="549"/>
    </location>
</feature>
<dbReference type="AlphaFoldDB" id="A0A7L5BGH7"/>